<name>A0A2M8R0G9_9BRAD</name>
<dbReference type="EMBL" id="PGVG01000039">
    <property type="protein sequence ID" value="PJG51319.1"/>
    <property type="molecule type" value="Genomic_DNA"/>
</dbReference>
<organism evidence="1 2">
    <name type="scientific">Bradyrhizobium forestalis</name>
    <dbReference type="NCBI Taxonomy" id="1419263"/>
    <lineage>
        <taxon>Bacteria</taxon>
        <taxon>Pseudomonadati</taxon>
        <taxon>Pseudomonadota</taxon>
        <taxon>Alphaproteobacteria</taxon>
        <taxon>Hyphomicrobiales</taxon>
        <taxon>Nitrobacteraceae</taxon>
        <taxon>Bradyrhizobium</taxon>
    </lineage>
</organism>
<dbReference type="RefSeq" id="WP_100235698.1">
    <property type="nucleotide sequence ID" value="NZ_PGVG01000039.1"/>
</dbReference>
<dbReference type="AlphaFoldDB" id="A0A2M8R0G9"/>
<proteinExistence type="predicted"/>
<sequence>MKRFEFSIIASGLDPEAEDFEQRFYDAGCDDAAIAFQKGHIIVDFTREAKSIGEAIVSAVRNVQAAGARIDRVEPDPLVSLSDIAARSGMTRAAMTQYSKGQRSRGFPAPVARVTSDSPLWDWATVAKWLFQHDRLSRDEAIAAAAVRAANEAIRSRAGKLEDALKGSLKAYEKELDQAA</sequence>
<gene>
    <name evidence="1" type="ORF">CVM73_31780</name>
</gene>
<reference evidence="1 2" key="1">
    <citation type="submission" date="2017-11" db="EMBL/GenBank/DDBJ databases">
        <title>Bradyrhizobium forestalis sp. nov., an efficient nitrogen-fixing bacterium isolated from nodules of forest legume species in the Amazon.</title>
        <authorList>
            <person name="Costa E.M."/>
            <person name="Guimaraes A."/>
            <person name="Carvalho T.S."/>
            <person name="Rodrigues T.L."/>
            <person name="Ribeiro P.R.A."/>
            <person name="Lebbe L."/>
            <person name="Willems A."/>
            <person name="Moreira F.M.S."/>
        </authorList>
    </citation>
    <scope>NUCLEOTIDE SEQUENCE [LARGE SCALE GENOMIC DNA]</scope>
    <source>
        <strain evidence="1 2">INPA54B</strain>
    </source>
</reference>
<comment type="caution">
    <text evidence="1">The sequence shown here is derived from an EMBL/GenBank/DDBJ whole genome shotgun (WGS) entry which is preliminary data.</text>
</comment>
<evidence type="ECO:0000313" key="2">
    <source>
        <dbReference type="Proteomes" id="UP000231194"/>
    </source>
</evidence>
<evidence type="ECO:0000313" key="1">
    <source>
        <dbReference type="EMBL" id="PJG51319.1"/>
    </source>
</evidence>
<accession>A0A2M8R0G9</accession>
<dbReference type="Proteomes" id="UP000231194">
    <property type="component" value="Unassembled WGS sequence"/>
</dbReference>
<evidence type="ECO:0008006" key="3">
    <source>
        <dbReference type="Google" id="ProtNLM"/>
    </source>
</evidence>
<keyword evidence="2" id="KW-1185">Reference proteome</keyword>
<dbReference type="OrthoDB" id="1525365at2"/>
<protein>
    <recommendedName>
        <fullName evidence="3">DNA-binding protein</fullName>
    </recommendedName>
</protein>